<reference evidence="2 3" key="1">
    <citation type="journal article" date="2015" name="Nature">
        <title>rRNA introns, odd ribosomes, and small enigmatic genomes across a large radiation of phyla.</title>
        <authorList>
            <person name="Brown C.T."/>
            <person name="Hug L.A."/>
            <person name="Thomas B.C."/>
            <person name="Sharon I."/>
            <person name="Castelle C.J."/>
            <person name="Singh A."/>
            <person name="Wilkins M.J."/>
            <person name="Williams K.H."/>
            <person name="Banfield J.F."/>
        </authorList>
    </citation>
    <scope>NUCLEOTIDE SEQUENCE [LARGE SCALE GENOMIC DNA]</scope>
</reference>
<dbReference type="GO" id="GO:0004521">
    <property type="term" value="F:RNA endonuclease activity"/>
    <property type="evidence" value="ECO:0007669"/>
    <property type="project" value="TreeGrafter"/>
</dbReference>
<dbReference type="InterPro" id="IPR007712">
    <property type="entry name" value="RelE/ParE_toxin"/>
</dbReference>
<proteinExistence type="predicted"/>
<dbReference type="GO" id="GO:0006415">
    <property type="term" value="P:translational termination"/>
    <property type="evidence" value="ECO:0007669"/>
    <property type="project" value="TreeGrafter"/>
</dbReference>
<comment type="caution">
    <text evidence="2">The sequence shown here is derived from an EMBL/GenBank/DDBJ whole genome shotgun (WGS) entry which is preliminary data.</text>
</comment>
<dbReference type="PANTHER" id="PTHR40588:SF1">
    <property type="entry name" value="MRNA INTERFERASE TOXIN YAFQ"/>
    <property type="match status" value="1"/>
</dbReference>
<dbReference type="NCBIfam" id="TIGR02385">
    <property type="entry name" value="RelE_StbE"/>
    <property type="match status" value="1"/>
</dbReference>
<dbReference type="Pfam" id="PF15738">
    <property type="entry name" value="YafQ_toxin"/>
    <property type="match status" value="1"/>
</dbReference>
<sequence length="90" mass="10442">MKKSLSRIDYSKGFNKQLKKAPLSIKIALRQRLGLFIADQFHPQLNNHTLTGKYKGYRSINITGDWRAIYSEEKDAVIFELLGTHSQLYK</sequence>
<dbReference type="GO" id="GO:0006402">
    <property type="term" value="P:mRNA catabolic process"/>
    <property type="evidence" value="ECO:0007669"/>
    <property type="project" value="TreeGrafter"/>
</dbReference>
<protein>
    <submittedName>
        <fullName evidence="2">Addiction module antitoxin</fullName>
    </submittedName>
</protein>
<accession>A0A0G0T2Q5</accession>
<dbReference type="SUPFAM" id="SSF143011">
    <property type="entry name" value="RelE-like"/>
    <property type="match status" value="1"/>
</dbReference>
<name>A0A0G0T2Q5_9BACT</name>
<dbReference type="EMBL" id="LBYB01000012">
    <property type="protein sequence ID" value="KKR41385.1"/>
    <property type="molecule type" value="Genomic_DNA"/>
</dbReference>
<evidence type="ECO:0000313" key="2">
    <source>
        <dbReference type="EMBL" id="KKR41385.1"/>
    </source>
</evidence>
<evidence type="ECO:0000313" key="3">
    <source>
        <dbReference type="Proteomes" id="UP000034881"/>
    </source>
</evidence>
<keyword evidence="1" id="KW-1277">Toxin-antitoxin system</keyword>
<organism evidence="2 3">
    <name type="scientific">Candidatus Daviesbacteria bacterium GW2011_GWC2_40_12</name>
    <dbReference type="NCBI Taxonomy" id="1618431"/>
    <lineage>
        <taxon>Bacteria</taxon>
        <taxon>Candidatus Daviesiibacteriota</taxon>
    </lineage>
</organism>
<dbReference type="PANTHER" id="PTHR40588">
    <property type="entry name" value="MRNA INTERFERASE TOXIN YAFQ"/>
    <property type="match status" value="1"/>
</dbReference>
<dbReference type="AlphaFoldDB" id="A0A0G0T2Q5"/>
<evidence type="ECO:0000256" key="1">
    <source>
        <dbReference type="ARBA" id="ARBA00022649"/>
    </source>
</evidence>
<gene>
    <name evidence="2" type="ORF">UT77_C0012G0012</name>
</gene>
<dbReference type="Proteomes" id="UP000034881">
    <property type="component" value="Unassembled WGS sequence"/>
</dbReference>
<dbReference type="InterPro" id="IPR004386">
    <property type="entry name" value="Toxin_YafQ-like"/>
</dbReference>
<dbReference type="InterPro" id="IPR035093">
    <property type="entry name" value="RelE/ParE_toxin_dom_sf"/>
</dbReference>
<dbReference type="Gene3D" id="3.30.2310.20">
    <property type="entry name" value="RelE-like"/>
    <property type="match status" value="1"/>
</dbReference>